<keyword evidence="3" id="KW-0238">DNA-binding</keyword>
<keyword evidence="2" id="KW-0805">Transcription regulation</keyword>
<dbReference type="InterPro" id="IPR005119">
    <property type="entry name" value="LysR_subst-bd"/>
</dbReference>
<dbReference type="Gene3D" id="3.40.190.10">
    <property type="entry name" value="Periplasmic binding protein-like II"/>
    <property type="match status" value="2"/>
</dbReference>
<evidence type="ECO:0000256" key="3">
    <source>
        <dbReference type="ARBA" id="ARBA00023125"/>
    </source>
</evidence>
<accession>A0AA88Z829</accession>
<dbReference type="Gene3D" id="1.10.10.10">
    <property type="entry name" value="Winged helix-like DNA-binding domain superfamily/Winged helix DNA-binding domain"/>
    <property type="match status" value="1"/>
</dbReference>
<sequence length="307" mass="33118">MNPPLDTALLHTFVAVADVRSFTRAGRRPNLSQSAVSAQIVRLEEQVGQALLVRNTRSVTLTGHGETLLGYARAMLNLSEEARARLGTDDAVDVKLRIGVSEDFAGGWLADLMRRHGAARRGLRLDLVVDVGDSLFRRHANGEFDLVIGSRCSHSGHGTTLWREPLAWAFARHEPLPEGDVPLACFPDPCPYRGGAIKALTLAGMRYRIACESPSVTGIRTFARAGIAIAPVPRSAIDDTLRELGVPEGLPALPEMEFVMMHDARMPAAAEFAATILDETAARTGAGNGSRKRRRRASATPPSGSNR</sequence>
<dbReference type="PANTHER" id="PTHR30579">
    <property type="entry name" value="TRANSCRIPTIONAL REGULATOR"/>
    <property type="match status" value="1"/>
</dbReference>
<evidence type="ECO:0000313" key="7">
    <source>
        <dbReference type="EMBL" id="KGC06406.1"/>
    </source>
</evidence>
<dbReference type="InterPro" id="IPR036388">
    <property type="entry name" value="WH-like_DNA-bd_sf"/>
</dbReference>
<dbReference type="AlphaFoldDB" id="A0AA88Z829"/>
<dbReference type="PANTHER" id="PTHR30579:SF7">
    <property type="entry name" value="HTH-TYPE TRANSCRIPTIONAL REGULATOR LRHA-RELATED"/>
    <property type="match status" value="1"/>
</dbReference>
<organism evidence="7 8">
    <name type="scientific">Burkholderia cepacia</name>
    <name type="common">Pseudomonas cepacia</name>
    <dbReference type="NCBI Taxonomy" id="292"/>
    <lineage>
        <taxon>Bacteria</taxon>
        <taxon>Pseudomonadati</taxon>
        <taxon>Pseudomonadota</taxon>
        <taxon>Betaproteobacteria</taxon>
        <taxon>Burkholderiales</taxon>
        <taxon>Burkholderiaceae</taxon>
        <taxon>Burkholderia</taxon>
        <taxon>Burkholderia cepacia complex</taxon>
    </lineage>
</organism>
<dbReference type="PRINTS" id="PR00039">
    <property type="entry name" value="HTHLYSR"/>
</dbReference>
<dbReference type="InterPro" id="IPR000847">
    <property type="entry name" value="LysR_HTH_N"/>
</dbReference>
<dbReference type="RefSeq" id="WP_034208942.1">
    <property type="nucleotide sequence ID" value="NZ_KN150856.1"/>
</dbReference>
<dbReference type="FunFam" id="1.10.10.10:FF:000001">
    <property type="entry name" value="LysR family transcriptional regulator"/>
    <property type="match status" value="1"/>
</dbReference>
<reference evidence="7 8" key="1">
    <citation type="submission" date="2014-06" db="EMBL/GenBank/DDBJ databases">
        <authorList>
            <person name="Bishop-Lilly K.A."/>
            <person name="Broomall S.M."/>
            <person name="Chain P.S."/>
            <person name="Chertkov O."/>
            <person name="Coyne S.R."/>
            <person name="Daligault H.E."/>
            <person name="Davenport K.W."/>
            <person name="Erkkila T."/>
            <person name="Frey K.G."/>
            <person name="Gibbons H.S."/>
            <person name="Gu W."/>
            <person name="Jaissle J."/>
            <person name="Johnson S.L."/>
            <person name="Koroleva G.I."/>
            <person name="Ladner J.T."/>
            <person name="Lo C.-C."/>
            <person name="Minogue T.D."/>
            <person name="Munk C."/>
            <person name="Palacios G.F."/>
            <person name="Redden C.L."/>
            <person name="Rosenzweig C.N."/>
            <person name="Scholz M.B."/>
            <person name="Teshima H."/>
            <person name="Xu Y."/>
        </authorList>
    </citation>
    <scope>NUCLEOTIDE SEQUENCE [LARGE SCALE GENOMIC DNA]</scope>
    <source>
        <strain evidence="7 8">DWS 37UF10B-2</strain>
    </source>
</reference>
<evidence type="ECO:0000256" key="5">
    <source>
        <dbReference type="SAM" id="MobiDB-lite"/>
    </source>
</evidence>
<dbReference type="EMBL" id="JPGD01000003">
    <property type="protein sequence ID" value="KGC06406.1"/>
    <property type="molecule type" value="Genomic_DNA"/>
</dbReference>
<evidence type="ECO:0000259" key="6">
    <source>
        <dbReference type="PROSITE" id="PS50931"/>
    </source>
</evidence>
<comment type="caution">
    <text evidence="7">The sequence shown here is derived from an EMBL/GenBank/DDBJ whole genome shotgun (WGS) entry which is preliminary data.</text>
</comment>
<dbReference type="PROSITE" id="PS50931">
    <property type="entry name" value="HTH_LYSR"/>
    <property type="match status" value="1"/>
</dbReference>
<keyword evidence="4" id="KW-0804">Transcription</keyword>
<evidence type="ECO:0000256" key="2">
    <source>
        <dbReference type="ARBA" id="ARBA00023015"/>
    </source>
</evidence>
<evidence type="ECO:0000256" key="4">
    <source>
        <dbReference type="ARBA" id="ARBA00023163"/>
    </source>
</evidence>
<evidence type="ECO:0000256" key="1">
    <source>
        <dbReference type="ARBA" id="ARBA00009437"/>
    </source>
</evidence>
<proteinExistence type="inferred from homology"/>
<dbReference type="GO" id="GO:0003677">
    <property type="term" value="F:DNA binding"/>
    <property type="evidence" value="ECO:0007669"/>
    <property type="project" value="UniProtKB-KW"/>
</dbReference>
<gene>
    <name evidence="7" type="ORF">DM43_4450</name>
</gene>
<feature type="domain" description="HTH lysR-type" evidence="6">
    <location>
        <begin position="5"/>
        <end position="62"/>
    </location>
</feature>
<dbReference type="SUPFAM" id="SSF53850">
    <property type="entry name" value="Periplasmic binding protein-like II"/>
    <property type="match status" value="1"/>
</dbReference>
<feature type="region of interest" description="Disordered" evidence="5">
    <location>
        <begin position="281"/>
        <end position="307"/>
    </location>
</feature>
<dbReference type="Pfam" id="PF03466">
    <property type="entry name" value="LysR_substrate"/>
    <property type="match status" value="1"/>
</dbReference>
<name>A0AA88Z829_BURCE</name>
<dbReference type="GO" id="GO:0003700">
    <property type="term" value="F:DNA-binding transcription factor activity"/>
    <property type="evidence" value="ECO:0007669"/>
    <property type="project" value="InterPro"/>
</dbReference>
<dbReference type="Pfam" id="PF00126">
    <property type="entry name" value="HTH_1"/>
    <property type="match status" value="1"/>
</dbReference>
<dbReference type="Proteomes" id="UP000029575">
    <property type="component" value="Unassembled WGS sequence"/>
</dbReference>
<dbReference type="InterPro" id="IPR050176">
    <property type="entry name" value="LTTR"/>
</dbReference>
<dbReference type="SUPFAM" id="SSF46785">
    <property type="entry name" value="Winged helix' DNA-binding domain"/>
    <property type="match status" value="1"/>
</dbReference>
<comment type="similarity">
    <text evidence="1">Belongs to the LysR transcriptional regulatory family.</text>
</comment>
<dbReference type="InterPro" id="IPR036390">
    <property type="entry name" value="WH_DNA-bd_sf"/>
</dbReference>
<protein>
    <submittedName>
        <fullName evidence="7">Bacterial regulatory helix-turn-helix, lysR family protein</fullName>
    </submittedName>
</protein>
<evidence type="ECO:0000313" key="8">
    <source>
        <dbReference type="Proteomes" id="UP000029575"/>
    </source>
</evidence>